<dbReference type="EMBL" id="LACB01000311">
    <property type="protein sequence ID" value="KAJ9484795.1"/>
    <property type="molecule type" value="Genomic_DNA"/>
</dbReference>
<gene>
    <name evidence="2" type="ORF">VN97_g8567</name>
</gene>
<evidence type="ECO:0000256" key="1">
    <source>
        <dbReference type="SAM" id="Phobius"/>
    </source>
</evidence>
<dbReference type="PANTHER" id="PTHR36124:SF6">
    <property type="entry name" value="ER-BOUND OXYGENASE MPAB_MPAB'_RUBBER OXYGENASE CATALYTIC DOMAIN-CONTAINING PROTEIN"/>
    <property type="match status" value="1"/>
</dbReference>
<evidence type="ECO:0000313" key="2">
    <source>
        <dbReference type="EMBL" id="KAJ9484795.1"/>
    </source>
</evidence>
<protein>
    <submittedName>
        <fullName evidence="2">Uncharacterized protein</fullName>
    </submittedName>
</protein>
<proteinExistence type="predicted"/>
<dbReference type="AlphaFoldDB" id="A0AAI9TCI2"/>
<keyword evidence="1" id="KW-0472">Membrane</keyword>
<dbReference type="GO" id="GO:0016491">
    <property type="term" value="F:oxidoreductase activity"/>
    <property type="evidence" value="ECO:0007669"/>
    <property type="project" value="InterPro"/>
</dbReference>
<keyword evidence="1" id="KW-1133">Transmembrane helix</keyword>
<keyword evidence="3" id="KW-1185">Reference proteome</keyword>
<feature type="transmembrane region" description="Helical" evidence="1">
    <location>
        <begin position="20"/>
        <end position="40"/>
    </location>
</feature>
<dbReference type="InterPro" id="IPR046366">
    <property type="entry name" value="MPAB"/>
</dbReference>
<accession>A0AAI9TCI2</accession>
<organism evidence="2 3">
    <name type="scientific">Penicillium thymicola</name>
    <dbReference type="NCBI Taxonomy" id="293382"/>
    <lineage>
        <taxon>Eukaryota</taxon>
        <taxon>Fungi</taxon>
        <taxon>Dikarya</taxon>
        <taxon>Ascomycota</taxon>
        <taxon>Pezizomycotina</taxon>
        <taxon>Eurotiomycetes</taxon>
        <taxon>Eurotiomycetidae</taxon>
        <taxon>Eurotiales</taxon>
        <taxon>Aspergillaceae</taxon>
        <taxon>Penicillium</taxon>
    </lineage>
</organism>
<evidence type="ECO:0000313" key="3">
    <source>
        <dbReference type="Proteomes" id="UP001227192"/>
    </source>
</evidence>
<dbReference type="PANTHER" id="PTHR36124">
    <property type="match status" value="1"/>
</dbReference>
<comment type="caution">
    <text evidence="2">The sequence shown here is derived from an EMBL/GenBank/DDBJ whole genome shotgun (WGS) entry which is preliminary data.</text>
</comment>
<sequence length="93" mass="10992">MNYTDTWVFPLPTWAMTAQLLPYAVGLLVAWPVVTTSLRFQRLRKLHKQYAYPTRESMSKMTDEEAFQIQQQVAQIEFPLMFTKSLQFALFRV</sequence>
<dbReference type="Proteomes" id="UP001227192">
    <property type="component" value="Unassembled WGS sequence"/>
</dbReference>
<reference evidence="2" key="2">
    <citation type="journal article" date="2016" name="Fungal Biol.">
        <title>Ochratoxin A production by Penicillium thymicola.</title>
        <authorList>
            <person name="Nguyen H.D.T."/>
            <person name="McMullin D.R."/>
            <person name="Ponomareva E."/>
            <person name="Riley R."/>
            <person name="Pomraning K.R."/>
            <person name="Baker S.E."/>
            <person name="Seifert K.A."/>
        </authorList>
    </citation>
    <scope>NUCLEOTIDE SEQUENCE</scope>
    <source>
        <strain evidence="2">DAOM 180753</strain>
    </source>
</reference>
<keyword evidence="1" id="KW-0812">Transmembrane</keyword>
<name>A0AAI9TCI2_PENTH</name>
<reference evidence="2" key="1">
    <citation type="submission" date="2015-06" db="EMBL/GenBank/DDBJ databases">
        <authorList>
            <person name="Nguyen H."/>
        </authorList>
    </citation>
    <scope>NUCLEOTIDE SEQUENCE</scope>
    <source>
        <strain evidence="2">DAOM 180753</strain>
    </source>
</reference>